<organism evidence="3 4">
    <name type="scientific">Deinococcus cavernae</name>
    <dbReference type="NCBI Taxonomy" id="2320857"/>
    <lineage>
        <taxon>Bacteria</taxon>
        <taxon>Thermotogati</taxon>
        <taxon>Deinococcota</taxon>
        <taxon>Deinococci</taxon>
        <taxon>Deinococcales</taxon>
        <taxon>Deinococcaceae</taxon>
        <taxon>Deinococcus</taxon>
    </lineage>
</organism>
<sequence>MTRVKIALLGAAHVHAPGYAAWLQAQPDVEFIGFSEDNPQYARDFAAAPHLPLAQLLALNPHGVIICSENAKHRALTEAAAQAGAHILCEKPISTTLEDAQAMRRACQHSGVSLHVAYPLRYSPAVQELRQLISMGDLGEILAYSGINHSICPDRDRAWFSDPALAGGGAGMDHIVHLADLLFSFGERVDSVYAQLRPVPELVLPEHAGVDAVGLVTLRLASGAGATIDCSWSRPRSYPRWGHLKLDVIGTRGLQSLDAFAESINVTTPGGHHWAGYGPDLNAAMLRDFIHACQGQAAPLLADAEAGEETLKIVLAAYASSECNAPVSLS</sequence>
<dbReference type="PANTHER" id="PTHR43377:SF1">
    <property type="entry name" value="BILIVERDIN REDUCTASE A"/>
    <property type="match status" value="1"/>
</dbReference>
<evidence type="ECO:0000313" key="4">
    <source>
        <dbReference type="Proteomes" id="UP000286287"/>
    </source>
</evidence>
<proteinExistence type="predicted"/>
<dbReference type="AlphaFoldDB" id="A0A418VAH1"/>
<dbReference type="Proteomes" id="UP000286287">
    <property type="component" value="Unassembled WGS sequence"/>
</dbReference>
<dbReference type="GO" id="GO:0000166">
    <property type="term" value="F:nucleotide binding"/>
    <property type="evidence" value="ECO:0007669"/>
    <property type="project" value="InterPro"/>
</dbReference>
<dbReference type="SUPFAM" id="SSF55347">
    <property type="entry name" value="Glyceraldehyde-3-phosphate dehydrogenase-like, C-terminal domain"/>
    <property type="match status" value="1"/>
</dbReference>
<keyword evidence="4" id="KW-1185">Reference proteome</keyword>
<dbReference type="InterPro" id="IPR000683">
    <property type="entry name" value="Gfo/Idh/MocA-like_OxRdtase_N"/>
</dbReference>
<feature type="domain" description="GFO/IDH/MocA-like oxidoreductase" evidence="2">
    <location>
        <begin position="126"/>
        <end position="253"/>
    </location>
</feature>
<dbReference type="InterPro" id="IPR036291">
    <property type="entry name" value="NAD(P)-bd_dom_sf"/>
</dbReference>
<dbReference type="InterPro" id="IPR051450">
    <property type="entry name" value="Gfo/Idh/MocA_Oxidoreductases"/>
</dbReference>
<feature type="domain" description="Gfo/Idh/MocA-like oxidoreductase N-terminal" evidence="1">
    <location>
        <begin position="5"/>
        <end position="118"/>
    </location>
</feature>
<dbReference type="PANTHER" id="PTHR43377">
    <property type="entry name" value="BILIVERDIN REDUCTASE A"/>
    <property type="match status" value="1"/>
</dbReference>
<evidence type="ECO:0000259" key="2">
    <source>
        <dbReference type="Pfam" id="PF22725"/>
    </source>
</evidence>
<comment type="caution">
    <text evidence="3">The sequence shown here is derived from an EMBL/GenBank/DDBJ whole genome shotgun (WGS) entry which is preliminary data.</text>
</comment>
<dbReference type="SUPFAM" id="SSF51735">
    <property type="entry name" value="NAD(P)-binding Rossmann-fold domains"/>
    <property type="match status" value="1"/>
</dbReference>
<dbReference type="InterPro" id="IPR055170">
    <property type="entry name" value="GFO_IDH_MocA-like_dom"/>
</dbReference>
<protein>
    <submittedName>
        <fullName evidence="3">Gfo/Idh/MocA family oxidoreductase</fullName>
    </submittedName>
</protein>
<dbReference type="Gene3D" id="3.30.360.10">
    <property type="entry name" value="Dihydrodipicolinate Reductase, domain 2"/>
    <property type="match status" value="1"/>
</dbReference>
<evidence type="ECO:0000259" key="1">
    <source>
        <dbReference type="Pfam" id="PF01408"/>
    </source>
</evidence>
<accession>A0A418VAH1</accession>
<dbReference type="Pfam" id="PF22725">
    <property type="entry name" value="GFO_IDH_MocA_C3"/>
    <property type="match status" value="1"/>
</dbReference>
<evidence type="ECO:0000313" key="3">
    <source>
        <dbReference type="EMBL" id="RJF73067.1"/>
    </source>
</evidence>
<dbReference type="Pfam" id="PF01408">
    <property type="entry name" value="GFO_IDH_MocA"/>
    <property type="match status" value="1"/>
</dbReference>
<reference evidence="3 4" key="1">
    <citation type="submission" date="2018-09" db="EMBL/GenBank/DDBJ databases">
        <authorList>
            <person name="Zhu H."/>
        </authorList>
    </citation>
    <scope>NUCLEOTIDE SEQUENCE [LARGE SCALE GENOMIC DNA]</scope>
    <source>
        <strain evidence="3 4">K2S05-167</strain>
    </source>
</reference>
<dbReference type="OrthoDB" id="240873at2"/>
<dbReference type="RefSeq" id="WP_119765801.1">
    <property type="nucleotide sequence ID" value="NZ_QYUJ01000014.1"/>
</dbReference>
<dbReference type="Gene3D" id="3.40.50.720">
    <property type="entry name" value="NAD(P)-binding Rossmann-like Domain"/>
    <property type="match status" value="1"/>
</dbReference>
<name>A0A418VAH1_9DEIO</name>
<gene>
    <name evidence="3" type="ORF">D3875_17480</name>
</gene>
<dbReference type="EMBL" id="QYUJ01000014">
    <property type="protein sequence ID" value="RJF73067.1"/>
    <property type="molecule type" value="Genomic_DNA"/>
</dbReference>